<evidence type="ECO:0000313" key="3">
    <source>
        <dbReference type="Proteomes" id="UP000008798"/>
    </source>
</evidence>
<dbReference type="STRING" id="717962.CC1_22210"/>
<dbReference type="InterPro" id="IPR032689">
    <property type="entry name" value="TraG-D_C"/>
</dbReference>
<feature type="domain" description="TraD/TraG TraM recognition site" evidence="1">
    <location>
        <begin position="295"/>
        <end position="361"/>
    </location>
</feature>
<dbReference type="Pfam" id="PF02534">
    <property type="entry name" value="T4SS-DNA_transf"/>
    <property type="match status" value="1"/>
</dbReference>
<evidence type="ECO:0000259" key="1">
    <source>
        <dbReference type="Pfam" id="PF12696"/>
    </source>
</evidence>
<dbReference type="InterPro" id="IPR027417">
    <property type="entry name" value="P-loop_NTPase"/>
</dbReference>
<dbReference type="Gene3D" id="3.40.50.300">
    <property type="entry name" value="P-loop containing nucleotide triphosphate hydrolases"/>
    <property type="match status" value="1"/>
</dbReference>
<evidence type="ECO:0000313" key="2">
    <source>
        <dbReference type="EMBL" id="CBK80910.1"/>
    </source>
</evidence>
<dbReference type="GO" id="GO:0016020">
    <property type="term" value="C:membrane"/>
    <property type="evidence" value="ECO:0007669"/>
    <property type="project" value="InterPro"/>
</dbReference>
<dbReference type="Pfam" id="PF12696">
    <property type="entry name" value="TraG-D_C"/>
    <property type="match status" value="1"/>
</dbReference>
<dbReference type="AlphaFoldDB" id="D4J989"/>
<dbReference type="HOGENOM" id="CLU_675627_0_0_9"/>
<dbReference type="EMBL" id="FP929038">
    <property type="protein sequence ID" value="CBK80910.1"/>
    <property type="molecule type" value="Genomic_DNA"/>
</dbReference>
<gene>
    <name evidence="2" type="ORF">CC1_22210</name>
</gene>
<name>D4J989_9FIRM</name>
<organism evidence="2 3">
    <name type="scientific">Coprococcus catus GD/7</name>
    <dbReference type="NCBI Taxonomy" id="717962"/>
    <lineage>
        <taxon>Bacteria</taxon>
        <taxon>Bacillati</taxon>
        <taxon>Bacillota</taxon>
        <taxon>Clostridia</taxon>
        <taxon>Lachnospirales</taxon>
        <taxon>Lachnospiraceae</taxon>
        <taxon>Coprococcus</taxon>
    </lineage>
</organism>
<dbReference type="KEGG" id="cct:CC1_22210"/>
<reference evidence="2 3" key="1">
    <citation type="submission" date="2010-03" db="EMBL/GenBank/DDBJ databases">
        <title>The genome sequence of Coprococcus catus GD/7.</title>
        <authorList>
            <consortium name="metaHIT consortium -- http://www.metahit.eu/"/>
            <person name="Pajon A."/>
            <person name="Turner K."/>
            <person name="Parkhill J."/>
            <person name="Duncan S."/>
            <person name="Flint H."/>
        </authorList>
    </citation>
    <scope>NUCLEOTIDE SEQUENCE [LARGE SCALE GENOMIC DNA]</scope>
    <source>
        <strain evidence="2 3">GD/7</strain>
    </source>
</reference>
<dbReference type="PATRIC" id="fig|717962.3.peg.2129"/>
<dbReference type="RefSeq" id="WP_015514478.1">
    <property type="nucleotide sequence ID" value="NC_021009.1"/>
</dbReference>
<dbReference type="InterPro" id="IPR003688">
    <property type="entry name" value="TraG/VirD4"/>
</dbReference>
<sequence>MEIKLSEIYGVNKDMLGNQNVLVLGGKNSKKFGSFILPNLVEADRSYIVVDKKGVLNSGIIRSFKDYKIRTLDLMHPDRSLKYNPLHYIDIDRDTYFSSMDEARKAINSLNSVLEAMLNINAAPVTDEEEDFVFKEKLLLTILLLHTRDCMQENERLAKENGTKIGVTNPFLDLLYAIKSYGGGADGLYIMLYNSSLRPAAEALYQRFSEITNRKSDKNCYQIAEACLNAIRPFAKCRAINNKDEMDLKSIQDEKTCLFISYNGHEESCKYAGPVVATLLNQAMLVFARQTGKEHVQLIMDDFCNYNMGPEFANLLSILKIPNVSASIIARDIMDIIKAYPNTWQALAGNCSTTLFMGDASPLELYYLNQFGYNTGEALCMKENECMICSPYRPYMIDAKAPWRVRF</sequence>
<accession>D4J989</accession>
<dbReference type="Proteomes" id="UP000008798">
    <property type="component" value="Chromosome"/>
</dbReference>
<proteinExistence type="predicted"/>
<reference evidence="2 3" key="2">
    <citation type="submission" date="2010-03" db="EMBL/GenBank/DDBJ databases">
        <authorList>
            <person name="Pajon A."/>
        </authorList>
    </citation>
    <scope>NUCLEOTIDE SEQUENCE [LARGE SCALE GENOMIC DNA]</scope>
    <source>
        <strain evidence="2 3">GD/7</strain>
    </source>
</reference>
<protein>
    <submittedName>
        <fullName evidence="2">Type IV secretory pathway, VirD4 components</fullName>
    </submittedName>
</protein>